<protein>
    <submittedName>
        <fullName evidence="2">Uncharacterized protein</fullName>
    </submittedName>
</protein>
<dbReference type="AlphaFoldDB" id="A0A9X4RX24"/>
<dbReference type="RefSeq" id="WP_304420020.1">
    <property type="nucleotide sequence ID" value="NZ_JANCMU010000001.1"/>
</dbReference>
<evidence type="ECO:0000313" key="2">
    <source>
        <dbReference type="EMBL" id="MDG4945389.1"/>
    </source>
</evidence>
<reference evidence="2" key="1">
    <citation type="submission" date="2022-07" db="EMBL/GenBank/DDBJ databases">
        <title>Description and genome-wide analysis of Profundicola chukchiensis gen. nov., sp. nov., marine bacteria isolated from bottom sediments of the Chukchi Sea.</title>
        <authorList>
            <person name="Romanenko L."/>
            <person name="Otstavnykh N."/>
            <person name="Kurilenko V."/>
            <person name="Eremeev V."/>
            <person name="Velansky P."/>
            <person name="Mikhailov V."/>
            <person name="Isaeva M."/>
        </authorList>
    </citation>
    <scope>NUCLEOTIDE SEQUENCE</scope>
    <source>
        <strain evidence="2">KMM 9713</strain>
    </source>
</reference>
<comment type="caution">
    <text evidence="2">The sequence shown here is derived from an EMBL/GenBank/DDBJ whole genome shotgun (WGS) entry which is preliminary data.</text>
</comment>
<keyword evidence="1" id="KW-0732">Signal</keyword>
<name>A0A9X4RX24_9FLAO</name>
<accession>A0A9X4RX24</accession>
<feature type="chain" id="PRO_5040908871" evidence="1">
    <location>
        <begin position="20"/>
        <end position="45"/>
    </location>
</feature>
<dbReference type="Proteomes" id="UP001152599">
    <property type="component" value="Unassembled WGS sequence"/>
</dbReference>
<dbReference type="EMBL" id="JANCMU010000001">
    <property type="protein sequence ID" value="MDG4945389.1"/>
    <property type="molecule type" value="Genomic_DNA"/>
</dbReference>
<feature type="signal peptide" evidence="1">
    <location>
        <begin position="1"/>
        <end position="19"/>
    </location>
</feature>
<evidence type="ECO:0000313" key="3">
    <source>
        <dbReference type="Proteomes" id="UP001152599"/>
    </source>
</evidence>
<proteinExistence type="predicted"/>
<sequence>MKNLLFGALVMLMGTFAFAINDSEDYIFPEDPIEIYNLNEKIILP</sequence>
<keyword evidence="3" id="KW-1185">Reference proteome</keyword>
<organism evidence="2 3">
    <name type="scientific">Profundicola chukchiensis</name>
    <dbReference type="NCBI Taxonomy" id="2961959"/>
    <lineage>
        <taxon>Bacteria</taxon>
        <taxon>Pseudomonadati</taxon>
        <taxon>Bacteroidota</taxon>
        <taxon>Flavobacteriia</taxon>
        <taxon>Flavobacteriales</taxon>
        <taxon>Weeksellaceae</taxon>
        <taxon>Profundicola</taxon>
    </lineage>
</organism>
<gene>
    <name evidence="2" type="ORF">NMK71_03095</name>
</gene>
<evidence type="ECO:0000256" key="1">
    <source>
        <dbReference type="SAM" id="SignalP"/>
    </source>
</evidence>